<dbReference type="PROSITE" id="PS01124">
    <property type="entry name" value="HTH_ARAC_FAMILY_2"/>
    <property type="match status" value="1"/>
</dbReference>
<dbReference type="Gene3D" id="1.10.10.60">
    <property type="entry name" value="Homeodomain-like"/>
    <property type="match status" value="1"/>
</dbReference>
<accession>A0A1H4BTK0</accession>
<dbReference type="InterPro" id="IPR009057">
    <property type="entry name" value="Homeodomain-like_sf"/>
</dbReference>
<dbReference type="STRING" id="908615.SAMN05421540_106156"/>
<name>A0A1H4BTK0_9FLAO</name>
<keyword evidence="1" id="KW-0805">Transcription regulation</keyword>
<gene>
    <name evidence="5" type="ORF">SAMN05421540_106156</name>
</gene>
<proteinExistence type="predicted"/>
<protein>
    <submittedName>
        <fullName evidence="5">AraC-type DNA-binding protein</fullName>
    </submittedName>
</protein>
<keyword evidence="6" id="KW-1185">Reference proteome</keyword>
<keyword evidence="2 5" id="KW-0238">DNA-binding</keyword>
<dbReference type="PANTHER" id="PTHR43280:SF32">
    <property type="entry name" value="TRANSCRIPTIONAL REGULATORY PROTEIN"/>
    <property type="match status" value="1"/>
</dbReference>
<evidence type="ECO:0000256" key="2">
    <source>
        <dbReference type="ARBA" id="ARBA00023125"/>
    </source>
</evidence>
<dbReference type="RefSeq" id="WP_093244345.1">
    <property type="nucleotide sequence ID" value="NZ_FNQF01000006.1"/>
</dbReference>
<organism evidence="5 6">
    <name type="scientific">Psychroflexus halocasei</name>
    <dbReference type="NCBI Taxonomy" id="908615"/>
    <lineage>
        <taxon>Bacteria</taxon>
        <taxon>Pseudomonadati</taxon>
        <taxon>Bacteroidota</taxon>
        <taxon>Flavobacteriia</taxon>
        <taxon>Flavobacteriales</taxon>
        <taxon>Flavobacteriaceae</taxon>
        <taxon>Psychroflexus</taxon>
    </lineage>
</organism>
<evidence type="ECO:0000259" key="4">
    <source>
        <dbReference type="PROSITE" id="PS01124"/>
    </source>
</evidence>
<dbReference type="InterPro" id="IPR018060">
    <property type="entry name" value="HTH_AraC"/>
</dbReference>
<dbReference type="AlphaFoldDB" id="A0A1H4BTK0"/>
<keyword evidence="3" id="KW-0804">Transcription</keyword>
<dbReference type="SUPFAM" id="SSF46689">
    <property type="entry name" value="Homeodomain-like"/>
    <property type="match status" value="1"/>
</dbReference>
<reference evidence="5 6" key="1">
    <citation type="submission" date="2016-10" db="EMBL/GenBank/DDBJ databases">
        <authorList>
            <person name="de Groot N.N."/>
        </authorList>
    </citation>
    <scope>NUCLEOTIDE SEQUENCE [LARGE SCALE GENOMIC DNA]</scope>
    <source>
        <strain evidence="5 6">DSM 23581</strain>
    </source>
</reference>
<evidence type="ECO:0000256" key="1">
    <source>
        <dbReference type="ARBA" id="ARBA00023015"/>
    </source>
</evidence>
<feature type="domain" description="HTH araC/xylS-type" evidence="4">
    <location>
        <begin position="187"/>
        <end position="285"/>
    </location>
</feature>
<dbReference type="InterPro" id="IPR020449">
    <property type="entry name" value="Tscrpt_reg_AraC-type_HTH"/>
</dbReference>
<dbReference type="Pfam" id="PF12833">
    <property type="entry name" value="HTH_18"/>
    <property type="match status" value="1"/>
</dbReference>
<dbReference type="InterPro" id="IPR037923">
    <property type="entry name" value="HTH-like"/>
</dbReference>
<dbReference type="Proteomes" id="UP000198820">
    <property type="component" value="Unassembled WGS sequence"/>
</dbReference>
<dbReference type="GO" id="GO:0003700">
    <property type="term" value="F:DNA-binding transcription factor activity"/>
    <property type="evidence" value="ECO:0007669"/>
    <property type="project" value="InterPro"/>
</dbReference>
<evidence type="ECO:0000313" key="6">
    <source>
        <dbReference type="Proteomes" id="UP000198820"/>
    </source>
</evidence>
<dbReference type="PRINTS" id="PR00032">
    <property type="entry name" value="HTHARAC"/>
</dbReference>
<evidence type="ECO:0000313" key="5">
    <source>
        <dbReference type="EMBL" id="SEA51410.1"/>
    </source>
</evidence>
<evidence type="ECO:0000256" key="3">
    <source>
        <dbReference type="ARBA" id="ARBA00023163"/>
    </source>
</evidence>
<dbReference type="GO" id="GO:0043565">
    <property type="term" value="F:sequence-specific DNA binding"/>
    <property type="evidence" value="ECO:0007669"/>
    <property type="project" value="InterPro"/>
</dbReference>
<dbReference type="PANTHER" id="PTHR43280">
    <property type="entry name" value="ARAC-FAMILY TRANSCRIPTIONAL REGULATOR"/>
    <property type="match status" value="1"/>
</dbReference>
<dbReference type="EMBL" id="FNQF01000006">
    <property type="protein sequence ID" value="SEA51410.1"/>
    <property type="molecule type" value="Genomic_DNA"/>
</dbReference>
<dbReference type="SUPFAM" id="SSF51215">
    <property type="entry name" value="Regulatory protein AraC"/>
    <property type="match status" value="1"/>
</dbReference>
<dbReference type="SMART" id="SM00342">
    <property type="entry name" value="HTH_ARAC"/>
    <property type="match status" value="1"/>
</dbReference>
<sequence length="287" mass="33819">MQTEHIPVCNMDLFDENLKHFWISDLNGLLPKFPFLEYPHTHNFYTILFIEQAQGEINIDNKRILVNEAKVIIIKPHCINTININNKANGMIICFHEAFFSLRFNNNILNLFTFLNLESKPFIRISENQLNRLKIFLNLLKEEYILQKTEAKKVIRSYLNILLFELERIYKPVGTINYKTPRQHKVQSFEKLIGLHFISKKLPSDYAELLNISPNYLNKLCKETTGMTAGDLIRKRITIEAQRLILYTHNSINEIADKLGFENTSYFITFFKKQTGNSPEQFRKLEK</sequence>